<gene>
    <name evidence="2" type="ORF">B296_00021604</name>
</gene>
<comment type="caution">
    <text evidence="2">The sequence shown here is derived from an EMBL/GenBank/DDBJ whole genome shotgun (WGS) entry which is preliminary data.</text>
</comment>
<name>A0A426ZYG3_ENSVE</name>
<feature type="region of interest" description="Disordered" evidence="1">
    <location>
        <begin position="1"/>
        <end position="28"/>
    </location>
</feature>
<dbReference type="AlphaFoldDB" id="A0A426ZYG3"/>
<dbReference type="EMBL" id="AMZH03004503">
    <property type="protein sequence ID" value="RRT69004.1"/>
    <property type="molecule type" value="Genomic_DNA"/>
</dbReference>
<feature type="region of interest" description="Disordered" evidence="1">
    <location>
        <begin position="65"/>
        <end position="98"/>
    </location>
</feature>
<evidence type="ECO:0000256" key="1">
    <source>
        <dbReference type="SAM" id="MobiDB-lite"/>
    </source>
</evidence>
<reference evidence="2 3" key="1">
    <citation type="journal article" date="2014" name="Agronomy (Basel)">
        <title>A Draft Genome Sequence for Ensete ventricosum, the Drought-Tolerant Tree Against Hunger.</title>
        <authorList>
            <person name="Harrison J."/>
            <person name="Moore K.A."/>
            <person name="Paszkiewicz K."/>
            <person name="Jones T."/>
            <person name="Grant M."/>
            <person name="Ambacheew D."/>
            <person name="Muzemil S."/>
            <person name="Studholme D.J."/>
        </authorList>
    </citation>
    <scope>NUCLEOTIDE SEQUENCE [LARGE SCALE GENOMIC DNA]</scope>
</reference>
<sequence length="162" mass="18119">MDLNVLCKKPRMPRGKSAPVAGPESAQPEVELIHTKASAKQLVGSPVVDQATAGRPGKWVKIAVRKHKSHRDEGSSRRAAREREMEVSAEDSSLTYRRPKSMRDLCSMYPYGEDEGGQGHHYHMTLLDMVHDLGRLVTHMGNQPSLLKAELEKLKTKRDPNN</sequence>
<protein>
    <submittedName>
        <fullName evidence="2">Uncharacterized protein</fullName>
    </submittedName>
</protein>
<accession>A0A426ZYG3</accession>
<evidence type="ECO:0000313" key="3">
    <source>
        <dbReference type="Proteomes" id="UP000287651"/>
    </source>
</evidence>
<feature type="compositionally biased region" description="Basic and acidic residues" evidence="1">
    <location>
        <begin position="70"/>
        <end position="86"/>
    </location>
</feature>
<dbReference type="Proteomes" id="UP000287651">
    <property type="component" value="Unassembled WGS sequence"/>
</dbReference>
<evidence type="ECO:0000313" key="2">
    <source>
        <dbReference type="EMBL" id="RRT69004.1"/>
    </source>
</evidence>
<organism evidence="2 3">
    <name type="scientific">Ensete ventricosum</name>
    <name type="common">Abyssinian banana</name>
    <name type="synonym">Musa ensete</name>
    <dbReference type="NCBI Taxonomy" id="4639"/>
    <lineage>
        <taxon>Eukaryota</taxon>
        <taxon>Viridiplantae</taxon>
        <taxon>Streptophyta</taxon>
        <taxon>Embryophyta</taxon>
        <taxon>Tracheophyta</taxon>
        <taxon>Spermatophyta</taxon>
        <taxon>Magnoliopsida</taxon>
        <taxon>Liliopsida</taxon>
        <taxon>Zingiberales</taxon>
        <taxon>Musaceae</taxon>
        <taxon>Ensete</taxon>
    </lineage>
</organism>
<proteinExistence type="predicted"/>